<dbReference type="InterPro" id="IPR053772">
    <property type="entry name" value="At1g61320/At1g61330-like"/>
</dbReference>
<dbReference type="Gene3D" id="1.20.1280.50">
    <property type="match status" value="1"/>
</dbReference>
<evidence type="ECO:0000259" key="1">
    <source>
        <dbReference type="SMART" id="SM00256"/>
    </source>
</evidence>
<dbReference type="InterPro" id="IPR036047">
    <property type="entry name" value="F-box-like_dom_sf"/>
</dbReference>
<sequence length="596" mass="69782">MRKRPSCGSEKKFFVTEKATDLIACTSRVPNHLAKHKTNQIDGNGSACPKTKQSRIEVKAMDQCPDLISQLPEHIIHHILSFLHCKKDAARTSILSKRWRDVWFSYFILDFDERKFQNQDWKLHFYSNRLYRKIKKKNDMEVKRKSEVFRNFVDKTLQSHNEKKSVIRKFMLHLTSYDLELADHVDRWIDYAIKSNIQELDIYVPSKKTRCYHFPQSVFAATTITALRISGCKLGTCNDIKMFSLRKLWIGKIHIDEERIENFIVNCPLLEDLRLIHCSGLKTLLLSNNKIHRIDIHLCHALKKVEVLSPSLQKFWYHGKRSTHCKIDLAVCKSLKSLTLEDYYMKDDSFQNQLSSFPILEQLSLSKCCALQNITISSHLLKVLALRDCGQLKEADINTPNLLSFEYRGQKIPFSSLNPSPLREAKLYFEQPMLNYNDDFEFPFHELQNFLRKFDNSKGLKLVVRSKKNAIIHEDLREILVPRNFGLKLEVVKLSTSLEDILDNLLQTWHPETLSIVSSGTSNFPEQVHKKIVDRGEEPDCCKYKVSSNKCWRHFLMNVKAENLGDTEYKSDWVDWLKSSTDIVNQLSFFRLDWKQ</sequence>
<organism evidence="2 3">
    <name type="scientific">Jatropha curcas</name>
    <name type="common">Barbados nut</name>
    <dbReference type="NCBI Taxonomy" id="180498"/>
    <lineage>
        <taxon>Eukaryota</taxon>
        <taxon>Viridiplantae</taxon>
        <taxon>Streptophyta</taxon>
        <taxon>Embryophyta</taxon>
        <taxon>Tracheophyta</taxon>
        <taxon>Spermatophyta</taxon>
        <taxon>Magnoliopsida</taxon>
        <taxon>eudicotyledons</taxon>
        <taxon>Gunneridae</taxon>
        <taxon>Pentapetalae</taxon>
        <taxon>rosids</taxon>
        <taxon>fabids</taxon>
        <taxon>Malpighiales</taxon>
        <taxon>Euphorbiaceae</taxon>
        <taxon>Crotonoideae</taxon>
        <taxon>Jatropheae</taxon>
        <taxon>Jatropha</taxon>
    </lineage>
</organism>
<dbReference type="PANTHER" id="PTHR34145">
    <property type="entry name" value="OS02G0105600 PROTEIN"/>
    <property type="match status" value="1"/>
</dbReference>
<evidence type="ECO:0000313" key="2">
    <source>
        <dbReference type="EMBL" id="KDP40815.1"/>
    </source>
</evidence>
<dbReference type="SUPFAM" id="SSF81383">
    <property type="entry name" value="F-box domain"/>
    <property type="match status" value="1"/>
</dbReference>
<dbReference type="Pfam" id="PF23622">
    <property type="entry name" value="LRR_At1g61320_AtMIF1"/>
    <property type="match status" value="2"/>
</dbReference>
<dbReference type="AlphaFoldDB" id="A0A067L8J6"/>
<name>A0A067L8J6_JATCU</name>
<protein>
    <recommendedName>
        <fullName evidence="1">F-box domain-containing protein</fullName>
    </recommendedName>
</protein>
<dbReference type="Proteomes" id="UP000027138">
    <property type="component" value="Unassembled WGS sequence"/>
</dbReference>
<gene>
    <name evidence="2" type="ORF">JCGZ_24814</name>
</gene>
<dbReference type="Gene3D" id="3.80.10.10">
    <property type="entry name" value="Ribonuclease Inhibitor"/>
    <property type="match status" value="1"/>
</dbReference>
<proteinExistence type="predicted"/>
<reference evidence="2 3" key="1">
    <citation type="journal article" date="2014" name="PLoS ONE">
        <title>Global Analysis of Gene Expression Profiles in Physic Nut (Jatropha curcas L.) Seedlings Exposed to Salt Stress.</title>
        <authorList>
            <person name="Zhang L."/>
            <person name="Zhang C."/>
            <person name="Wu P."/>
            <person name="Chen Y."/>
            <person name="Li M."/>
            <person name="Jiang H."/>
            <person name="Wu G."/>
        </authorList>
    </citation>
    <scope>NUCLEOTIDE SEQUENCE [LARGE SCALE GENOMIC DNA]</scope>
    <source>
        <strain evidence="3">cv. GZQX0401</strain>
        <tissue evidence="2">Young leaves</tissue>
    </source>
</reference>
<dbReference type="InterPro" id="IPR032675">
    <property type="entry name" value="LRR_dom_sf"/>
</dbReference>
<dbReference type="InterPro" id="IPR001810">
    <property type="entry name" value="F-box_dom"/>
</dbReference>
<dbReference type="CDD" id="cd22160">
    <property type="entry name" value="F-box_AtFBL13-like"/>
    <property type="match status" value="1"/>
</dbReference>
<dbReference type="KEGG" id="jcu:105631506"/>
<dbReference type="PANTHER" id="PTHR34145:SF28">
    <property type="entry name" value="F-BOX DOMAIN-CONTAINING PROTEIN"/>
    <property type="match status" value="1"/>
</dbReference>
<dbReference type="InterPro" id="IPR055357">
    <property type="entry name" value="LRR_At1g61320_AtMIF1"/>
</dbReference>
<keyword evidence="3" id="KW-1185">Reference proteome</keyword>
<dbReference type="OrthoDB" id="1901752at2759"/>
<accession>A0A067L8J6</accession>
<dbReference type="Pfam" id="PF00646">
    <property type="entry name" value="F-box"/>
    <property type="match status" value="1"/>
</dbReference>
<dbReference type="SMART" id="SM00256">
    <property type="entry name" value="FBOX"/>
    <property type="match status" value="1"/>
</dbReference>
<evidence type="ECO:0000313" key="3">
    <source>
        <dbReference type="Proteomes" id="UP000027138"/>
    </source>
</evidence>
<dbReference type="EMBL" id="KK914327">
    <property type="protein sequence ID" value="KDP40815.1"/>
    <property type="molecule type" value="Genomic_DNA"/>
</dbReference>
<feature type="domain" description="F-box" evidence="1">
    <location>
        <begin position="71"/>
        <end position="111"/>
    </location>
</feature>
<dbReference type="SUPFAM" id="SSF52058">
    <property type="entry name" value="L domain-like"/>
    <property type="match status" value="1"/>
</dbReference>
<dbReference type="InterPro" id="IPR053781">
    <property type="entry name" value="F-box_AtFBL13-like"/>
</dbReference>